<evidence type="ECO:0000256" key="5">
    <source>
        <dbReference type="ARBA" id="ARBA00023040"/>
    </source>
</evidence>
<dbReference type="AlphaFoldDB" id="A0A1D1VMR7"/>
<sequence>MDNIITALPLWKLNVINVTFPEASPYNASSSGSISSTTTEAPSLFACQAVPGEPVPFPSCYTWTQIILFAFFMAIVMFIIVFGNLLVVISIMTNPALRTVQNYLLVSLAVADCAVGALIMPFSLANEVMGYWAFGDFLCDTWLALDVLLCTASIFSLCAISLDRYWSVTQAVTYLQRRTLRHAVQMIAAVWISSLIISVPPLLGWRNPPNATEIITFDNGTVRHSTFVKTCSVGEDTSVYVIFSSLGSFWIPIAVLGYVYARIYVVAKTRARAQSSSVGRSASDRPLPRPSVIFVVPTLASKNQDSCVEGPTRQSTLEVVDIQRNTISTTQSTSSAKNAERRPLLNRQNLQPLDSDMRRMEESTFYPDSRSPTSGESLSSSAHLRGNSKRDSSTQTDPPPTDRERPTYFDDDEFADSSSIMLLSEYDFDERWKEIFARHPSFSEPVLSVPVVAPFPNGDIGRTNVVIISTESVPLFRRLLQYFSSSCFRRFGGSTVSSYRLQINREPVIKRKKSRLKPPREKSDRRKTSVDQRSEGERRKKRIQKLKERRATLVVTLVIATFVACWMPFFIILPLQAICGTLNCPIHPTVFSAVFWLGYFNSALNPLIYTAFQRDFRKAFLRVLLGATYARKNQTRKQRLGGV</sequence>
<evidence type="ECO:0000256" key="2">
    <source>
        <dbReference type="ARBA" id="ARBA00022475"/>
    </source>
</evidence>
<feature type="transmembrane region" description="Helical" evidence="11">
    <location>
        <begin position="103"/>
        <end position="122"/>
    </location>
</feature>
<feature type="transmembrane region" description="Helical" evidence="11">
    <location>
        <begin position="239"/>
        <end position="261"/>
    </location>
</feature>
<evidence type="ECO:0000256" key="3">
    <source>
        <dbReference type="ARBA" id="ARBA00022692"/>
    </source>
</evidence>
<evidence type="ECO:0000256" key="8">
    <source>
        <dbReference type="ARBA" id="ARBA00023224"/>
    </source>
</evidence>
<protein>
    <recommendedName>
        <fullName evidence="12">G-protein coupled receptors family 1 profile domain-containing protein</fullName>
    </recommendedName>
</protein>
<evidence type="ECO:0000313" key="13">
    <source>
        <dbReference type="EMBL" id="GAV02126.1"/>
    </source>
</evidence>
<dbReference type="Pfam" id="PF00001">
    <property type="entry name" value="7tm_1"/>
    <property type="match status" value="1"/>
</dbReference>
<feature type="transmembrane region" description="Helical" evidence="11">
    <location>
        <begin position="142"/>
        <end position="162"/>
    </location>
</feature>
<feature type="transmembrane region" description="Helical" evidence="11">
    <location>
        <begin position="551"/>
        <end position="573"/>
    </location>
</feature>
<dbReference type="OrthoDB" id="5975661at2759"/>
<accession>A0A1D1VMR7</accession>
<dbReference type="PROSITE" id="PS00237">
    <property type="entry name" value="G_PROTEIN_RECEP_F1_1"/>
    <property type="match status" value="1"/>
</dbReference>
<dbReference type="PANTHER" id="PTHR24248:SF189">
    <property type="entry name" value="ALPHA2-ADRENERGIC-LIKE OCTOPAMINE RECEPTOR, ISOFORM B"/>
    <property type="match status" value="1"/>
</dbReference>
<keyword evidence="7 9" id="KW-0675">Receptor</keyword>
<dbReference type="InterPro" id="IPR017452">
    <property type="entry name" value="GPCR_Rhodpsn_7TM"/>
</dbReference>
<dbReference type="PRINTS" id="PR00237">
    <property type="entry name" value="GPCRRHODOPSN"/>
</dbReference>
<evidence type="ECO:0000256" key="10">
    <source>
        <dbReference type="SAM" id="MobiDB-lite"/>
    </source>
</evidence>
<keyword evidence="2" id="KW-1003">Cell membrane</keyword>
<feature type="compositionally biased region" description="Basic and acidic residues" evidence="10">
    <location>
        <begin position="518"/>
        <end position="538"/>
    </location>
</feature>
<name>A0A1D1VMR7_RAMVA</name>
<feature type="compositionally biased region" description="Polar residues" evidence="10">
    <location>
        <begin position="370"/>
        <end position="382"/>
    </location>
</feature>
<evidence type="ECO:0000256" key="4">
    <source>
        <dbReference type="ARBA" id="ARBA00022989"/>
    </source>
</evidence>
<feature type="compositionally biased region" description="Polar residues" evidence="10">
    <location>
        <begin position="326"/>
        <end position="337"/>
    </location>
</feature>
<feature type="domain" description="G-protein coupled receptors family 1 profile" evidence="12">
    <location>
        <begin position="83"/>
        <end position="609"/>
    </location>
</feature>
<feature type="transmembrane region" description="Helical" evidence="11">
    <location>
        <begin position="183"/>
        <end position="203"/>
    </location>
</feature>
<dbReference type="STRING" id="947166.A0A1D1VMR7"/>
<dbReference type="InterPro" id="IPR000276">
    <property type="entry name" value="GPCR_Rhodpsn"/>
</dbReference>
<dbReference type="GO" id="GO:0005886">
    <property type="term" value="C:plasma membrane"/>
    <property type="evidence" value="ECO:0007669"/>
    <property type="project" value="UniProtKB-SubCell"/>
</dbReference>
<keyword evidence="6 11" id="KW-0472">Membrane</keyword>
<keyword evidence="14" id="KW-1185">Reference proteome</keyword>
<dbReference type="PANTHER" id="PTHR24248">
    <property type="entry name" value="ADRENERGIC RECEPTOR-RELATED G-PROTEIN COUPLED RECEPTOR"/>
    <property type="match status" value="1"/>
</dbReference>
<gene>
    <name evidence="13" type="primary">RvY_12728-1</name>
    <name evidence="13" type="synonym">RvY_12728.1</name>
    <name evidence="13" type="ORF">RvY_12728</name>
</gene>
<feature type="transmembrane region" description="Helical" evidence="11">
    <location>
        <begin position="593"/>
        <end position="612"/>
    </location>
</feature>
<evidence type="ECO:0000256" key="7">
    <source>
        <dbReference type="ARBA" id="ARBA00023170"/>
    </source>
</evidence>
<evidence type="ECO:0000259" key="12">
    <source>
        <dbReference type="PROSITE" id="PS50262"/>
    </source>
</evidence>
<keyword evidence="4 11" id="KW-1133">Transmembrane helix</keyword>
<dbReference type="EMBL" id="BDGG01000008">
    <property type="protein sequence ID" value="GAV02126.1"/>
    <property type="molecule type" value="Genomic_DNA"/>
</dbReference>
<comment type="caution">
    <text evidence="13">The sequence shown here is derived from an EMBL/GenBank/DDBJ whole genome shotgun (WGS) entry which is preliminary data.</text>
</comment>
<proteinExistence type="inferred from homology"/>
<dbReference type="GO" id="GO:0004930">
    <property type="term" value="F:G protein-coupled receptor activity"/>
    <property type="evidence" value="ECO:0007669"/>
    <property type="project" value="UniProtKB-KW"/>
</dbReference>
<dbReference type="PROSITE" id="PS50262">
    <property type="entry name" value="G_PROTEIN_RECEP_F1_2"/>
    <property type="match status" value="1"/>
</dbReference>
<organism evidence="13 14">
    <name type="scientific">Ramazzottius varieornatus</name>
    <name type="common">Water bear</name>
    <name type="synonym">Tardigrade</name>
    <dbReference type="NCBI Taxonomy" id="947166"/>
    <lineage>
        <taxon>Eukaryota</taxon>
        <taxon>Metazoa</taxon>
        <taxon>Ecdysozoa</taxon>
        <taxon>Tardigrada</taxon>
        <taxon>Eutardigrada</taxon>
        <taxon>Parachela</taxon>
        <taxon>Hypsibioidea</taxon>
        <taxon>Ramazzottiidae</taxon>
        <taxon>Ramazzottius</taxon>
    </lineage>
</organism>
<dbReference type="Proteomes" id="UP000186922">
    <property type="component" value="Unassembled WGS sequence"/>
</dbReference>
<comment type="similarity">
    <text evidence="9">Belongs to the G-protein coupled receptor 1 family.</text>
</comment>
<keyword evidence="3 9" id="KW-0812">Transmembrane</keyword>
<dbReference type="Gene3D" id="1.20.1070.10">
    <property type="entry name" value="Rhodopsin 7-helix transmembrane proteins"/>
    <property type="match status" value="2"/>
</dbReference>
<evidence type="ECO:0000256" key="6">
    <source>
        <dbReference type="ARBA" id="ARBA00023136"/>
    </source>
</evidence>
<comment type="subcellular location">
    <subcellularLocation>
        <location evidence="1">Cell membrane</location>
        <topology evidence="1">Multi-pass membrane protein</topology>
    </subcellularLocation>
</comment>
<feature type="transmembrane region" description="Helical" evidence="11">
    <location>
        <begin position="66"/>
        <end position="91"/>
    </location>
</feature>
<evidence type="ECO:0000313" key="14">
    <source>
        <dbReference type="Proteomes" id="UP000186922"/>
    </source>
</evidence>
<dbReference type="SUPFAM" id="SSF81321">
    <property type="entry name" value="Family A G protein-coupled receptor-like"/>
    <property type="match status" value="1"/>
</dbReference>
<keyword evidence="8 9" id="KW-0807">Transducer</keyword>
<feature type="region of interest" description="Disordered" evidence="10">
    <location>
        <begin position="326"/>
        <end position="411"/>
    </location>
</feature>
<reference evidence="13 14" key="1">
    <citation type="journal article" date="2016" name="Nat. Commun.">
        <title>Extremotolerant tardigrade genome and improved radiotolerance of human cultured cells by tardigrade-unique protein.</title>
        <authorList>
            <person name="Hashimoto T."/>
            <person name="Horikawa D.D."/>
            <person name="Saito Y."/>
            <person name="Kuwahara H."/>
            <person name="Kozuka-Hata H."/>
            <person name="Shin-I T."/>
            <person name="Minakuchi Y."/>
            <person name="Ohishi K."/>
            <person name="Motoyama A."/>
            <person name="Aizu T."/>
            <person name="Enomoto A."/>
            <person name="Kondo K."/>
            <person name="Tanaka S."/>
            <person name="Hara Y."/>
            <person name="Koshikawa S."/>
            <person name="Sagara H."/>
            <person name="Miura T."/>
            <person name="Yokobori S."/>
            <person name="Miyagawa K."/>
            <person name="Suzuki Y."/>
            <person name="Kubo T."/>
            <person name="Oyama M."/>
            <person name="Kohara Y."/>
            <person name="Fujiyama A."/>
            <person name="Arakawa K."/>
            <person name="Katayama T."/>
            <person name="Toyoda A."/>
            <person name="Kunieda T."/>
        </authorList>
    </citation>
    <scope>NUCLEOTIDE SEQUENCE [LARGE SCALE GENOMIC DNA]</scope>
    <source>
        <strain evidence="13 14">YOKOZUNA-1</strain>
    </source>
</reference>
<evidence type="ECO:0000256" key="9">
    <source>
        <dbReference type="RuleBase" id="RU000688"/>
    </source>
</evidence>
<feature type="region of interest" description="Disordered" evidence="10">
    <location>
        <begin position="512"/>
        <end position="542"/>
    </location>
</feature>
<keyword evidence="5 9" id="KW-0297">G-protein coupled receptor</keyword>
<evidence type="ECO:0000256" key="1">
    <source>
        <dbReference type="ARBA" id="ARBA00004651"/>
    </source>
</evidence>
<evidence type="ECO:0000256" key="11">
    <source>
        <dbReference type="SAM" id="Phobius"/>
    </source>
</evidence>